<dbReference type="GO" id="GO:0008234">
    <property type="term" value="F:cysteine-type peptidase activity"/>
    <property type="evidence" value="ECO:0007669"/>
    <property type="project" value="InterPro"/>
</dbReference>
<name>A0A8S9TG00_PHYIN</name>
<evidence type="ECO:0000313" key="7">
    <source>
        <dbReference type="Proteomes" id="UP000704712"/>
    </source>
</evidence>
<keyword evidence="2" id="KW-0645">Protease</keyword>
<dbReference type="Gene3D" id="3.40.395.10">
    <property type="entry name" value="Adenoviral Proteinase, Chain A"/>
    <property type="match status" value="1"/>
</dbReference>
<evidence type="ECO:0000256" key="4">
    <source>
        <dbReference type="SAM" id="MobiDB-lite"/>
    </source>
</evidence>
<evidence type="ECO:0000256" key="3">
    <source>
        <dbReference type="ARBA" id="ARBA00022801"/>
    </source>
</evidence>
<dbReference type="InterPro" id="IPR003653">
    <property type="entry name" value="Peptidase_C48_C"/>
</dbReference>
<comment type="caution">
    <text evidence="6">The sequence shown here is derived from an EMBL/GenBank/DDBJ whole genome shotgun (WGS) entry which is preliminary data.</text>
</comment>
<feature type="domain" description="Ubiquitin-like protease family profile" evidence="5">
    <location>
        <begin position="153"/>
        <end position="304"/>
    </location>
</feature>
<comment type="similarity">
    <text evidence="1">Belongs to the peptidase C48 family.</text>
</comment>
<feature type="compositionally biased region" description="Basic and acidic residues" evidence="4">
    <location>
        <begin position="1"/>
        <end position="17"/>
    </location>
</feature>
<keyword evidence="3" id="KW-0378">Hydrolase</keyword>
<dbReference type="EMBL" id="JAACNO010003275">
    <property type="protein sequence ID" value="KAF4127346.1"/>
    <property type="molecule type" value="Genomic_DNA"/>
</dbReference>
<evidence type="ECO:0000256" key="1">
    <source>
        <dbReference type="ARBA" id="ARBA00005234"/>
    </source>
</evidence>
<dbReference type="PROSITE" id="PS50600">
    <property type="entry name" value="ULP_PROTEASE"/>
    <property type="match status" value="1"/>
</dbReference>
<evidence type="ECO:0000259" key="5">
    <source>
        <dbReference type="PROSITE" id="PS50600"/>
    </source>
</evidence>
<organism evidence="6 7">
    <name type="scientific">Phytophthora infestans</name>
    <name type="common">Potato late blight agent</name>
    <name type="synonym">Botrytis infestans</name>
    <dbReference type="NCBI Taxonomy" id="4787"/>
    <lineage>
        <taxon>Eukaryota</taxon>
        <taxon>Sar</taxon>
        <taxon>Stramenopiles</taxon>
        <taxon>Oomycota</taxon>
        <taxon>Peronosporomycetes</taxon>
        <taxon>Peronosporales</taxon>
        <taxon>Peronosporaceae</taxon>
        <taxon>Phytophthora</taxon>
    </lineage>
</organism>
<accession>A0A8S9TG00</accession>
<proteinExistence type="inferred from homology"/>
<reference evidence="6" key="1">
    <citation type="submission" date="2020-03" db="EMBL/GenBank/DDBJ databases">
        <title>Hybrid Assembly of Korean Phytophthora infestans isolates.</title>
        <authorList>
            <person name="Prokchorchik M."/>
            <person name="Lee Y."/>
            <person name="Seo J."/>
            <person name="Cho J.-H."/>
            <person name="Park Y.-E."/>
            <person name="Jang D.-C."/>
            <person name="Im J.-S."/>
            <person name="Choi J.-G."/>
            <person name="Park H.-J."/>
            <person name="Lee G.-B."/>
            <person name="Lee Y.-G."/>
            <person name="Hong S.-Y."/>
            <person name="Cho K."/>
            <person name="Sohn K.H."/>
        </authorList>
    </citation>
    <scope>NUCLEOTIDE SEQUENCE</scope>
    <source>
        <strain evidence="6">KR_2_A2</strain>
    </source>
</reference>
<evidence type="ECO:0000256" key="2">
    <source>
        <dbReference type="ARBA" id="ARBA00022670"/>
    </source>
</evidence>
<protein>
    <recommendedName>
        <fullName evidence="5">Ubiquitin-like protease family profile domain-containing protein</fullName>
    </recommendedName>
</protein>
<gene>
    <name evidence="6" type="ORF">GN958_ATG23467</name>
</gene>
<dbReference type="GO" id="GO:0006508">
    <property type="term" value="P:proteolysis"/>
    <property type="evidence" value="ECO:0007669"/>
    <property type="project" value="UniProtKB-KW"/>
</dbReference>
<evidence type="ECO:0000313" key="6">
    <source>
        <dbReference type="EMBL" id="KAF4127346.1"/>
    </source>
</evidence>
<dbReference type="SUPFAM" id="SSF54001">
    <property type="entry name" value="Cysteine proteinases"/>
    <property type="match status" value="1"/>
</dbReference>
<dbReference type="Proteomes" id="UP000704712">
    <property type="component" value="Unassembled WGS sequence"/>
</dbReference>
<sequence>MKEQSNGKLGKPKDWRAHPGKIVQGPKKQAISDSHNARLSTVWKLLLQRGIGETIFVGFTVLPLTNVEKYVAVWEEYGDVTREQLMFLERYGDAKNQIEDVEHTLEWIEDVKWRATAVEEVPVMFWEPLQERRDYILQQIKELPLRLFSVGKEAIDGYRLLSFRRNQWLSTTAMITTMKVLAEKYTDVGVVNPSFREPKEPDRKRIVANAYKAFTPTKSKLIGALNYDGAHWVAFFIDVGNRVCILFDPLQEDMNYAKIKASIKEVVEPLLPVNTELTYDNYTSCFQQDSDNCGLWCLIVLELSLTGMPWHKGLYQLVPYLRLRFLSLCLGYVEEKR</sequence>
<feature type="region of interest" description="Disordered" evidence="4">
    <location>
        <begin position="1"/>
        <end position="20"/>
    </location>
</feature>
<dbReference type="AlphaFoldDB" id="A0A8S9TG00"/>
<dbReference type="InterPro" id="IPR038765">
    <property type="entry name" value="Papain-like_cys_pep_sf"/>
</dbReference>